<evidence type="ECO:0000313" key="1">
    <source>
        <dbReference type="Proteomes" id="UP000813463"/>
    </source>
</evidence>
<dbReference type="RefSeq" id="XP_021858884.1">
    <property type="nucleotide sequence ID" value="XM_022003192.1"/>
</dbReference>
<evidence type="ECO:0000313" key="8">
    <source>
        <dbReference type="RefSeq" id="XP_056694528.1"/>
    </source>
</evidence>
<evidence type="ECO:0000313" key="3">
    <source>
        <dbReference type="RefSeq" id="XP_021858871.1"/>
    </source>
</evidence>
<reference evidence="2 3" key="2">
    <citation type="submission" date="2025-04" db="UniProtKB">
        <authorList>
            <consortium name="RefSeq"/>
        </authorList>
    </citation>
    <scope>IDENTIFICATION</scope>
    <source>
        <tissue evidence="6 7">Leaf</tissue>
    </source>
</reference>
<evidence type="ECO:0000313" key="4">
    <source>
        <dbReference type="RefSeq" id="XP_021858876.1"/>
    </source>
</evidence>
<accession>A0A9R0J0R8</accession>
<dbReference type="GeneID" id="110798036"/>
<dbReference type="PANTHER" id="PTHR36071:SF1">
    <property type="entry name" value="DNA DOUBLE-STRAND BREAK REPAIR PROTEIN"/>
    <property type="match status" value="1"/>
</dbReference>
<keyword evidence="1" id="KW-1185">Reference proteome</keyword>
<organism evidence="1 3">
    <name type="scientific">Spinacia oleracea</name>
    <name type="common">Spinach</name>
    <dbReference type="NCBI Taxonomy" id="3562"/>
    <lineage>
        <taxon>Eukaryota</taxon>
        <taxon>Viridiplantae</taxon>
        <taxon>Streptophyta</taxon>
        <taxon>Embryophyta</taxon>
        <taxon>Tracheophyta</taxon>
        <taxon>Spermatophyta</taxon>
        <taxon>Magnoliopsida</taxon>
        <taxon>eudicotyledons</taxon>
        <taxon>Gunneridae</taxon>
        <taxon>Pentapetalae</taxon>
        <taxon>Caryophyllales</taxon>
        <taxon>Chenopodiaceae</taxon>
        <taxon>Chenopodioideae</taxon>
        <taxon>Anserineae</taxon>
        <taxon>Spinacia</taxon>
    </lineage>
</organism>
<dbReference type="OrthoDB" id="767974at2759"/>
<evidence type="ECO:0000313" key="7">
    <source>
        <dbReference type="RefSeq" id="XP_056694527.1"/>
    </source>
</evidence>
<dbReference type="RefSeq" id="XP_021858876.1">
    <property type="nucleotide sequence ID" value="XM_022003184.1"/>
</dbReference>
<gene>
    <name evidence="2 3 4 5 6 7 8" type="primary">LOC110798036</name>
</gene>
<dbReference type="RefSeq" id="XP_056694526.1">
    <property type="nucleotide sequence ID" value="XM_056838548.1"/>
</dbReference>
<dbReference type="RefSeq" id="XP_021858863.1">
    <property type="nucleotide sequence ID" value="XM_022003171.1"/>
</dbReference>
<proteinExistence type="predicted"/>
<dbReference type="RefSeq" id="XP_056694527.1">
    <property type="nucleotide sequence ID" value="XM_056838549.1"/>
</dbReference>
<reference evidence="1" key="1">
    <citation type="journal article" date="2021" name="Nat. Commun.">
        <title>Genomic analyses provide insights into spinach domestication and the genetic basis of agronomic traits.</title>
        <authorList>
            <person name="Cai X."/>
            <person name="Sun X."/>
            <person name="Xu C."/>
            <person name="Sun H."/>
            <person name="Wang X."/>
            <person name="Ge C."/>
            <person name="Zhang Z."/>
            <person name="Wang Q."/>
            <person name="Fei Z."/>
            <person name="Jiao C."/>
            <person name="Wang Q."/>
        </authorList>
    </citation>
    <scope>NUCLEOTIDE SEQUENCE [LARGE SCALE GENOMIC DNA]</scope>
    <source>
        <strain evidence="1">cv. Varoflay</strain>
    </source>
</reference>
<name>A0A9R0J0R8_SPIOL</name>
<sequence>MEHLSVDAAVHLSVDAAVHLSVDAVAIWHHMQRHEKELWHKRKFLMGLSAMDYNDQNVRSHAAKQSVLPESLLRKDDVFYEDVKIFVEKGCLQTCDTEAKQSINDDKEEFCEAHNMSRIILTMLDDLSNNGLCCLAKIVTGGSAIHDKTRPRPQIVRVIKNSLQKLHGDQLISNYQGAMQNQLSQLLKNPKNFRQNHGRHLKLTKKSLLSAFEKVQLQSIPIRILSAMYRRLKGTQGIMPKLRPRHSGWNRKILMDHVEKLWRKMIDQLDESDNLQHSALVKAMAVPGLYSKIASDYQDFSMAKFVHPPPEMEALQSEIVKAIWSLDKRFKKEELKNLQFLLDPKSKVDVNGLRKAIRNMLIDCLFECSDMDVVPDSLFDALSLINKKSCNASRLSSEVVEEEVECILNVGAHIKQLLWNCVPVDNLDQDFVDAYMEELEESDDGDIFDDDDQQLHTNSLDKIQIRFNDFSEEVASTRDAFHSSYSSATSAYKDNSGNSNEYASRPSFRAASFAVKEECRDTEINEVEMYSIAAGNGSFPLVSPMVHGNGDVGGRQDPPNNASVDSANLVENCLKQNPTSESQRNRYVAIQEVSDQASLVAYQIIGHVLAGFGRMQSLGLNWENESYLRGKYLKSENFQAVADSKDQDGSSSIIAQAVHEIIPSFPNSQLERVKKFLS</sequence>
<evidence type="ECO:0000313" key="6">
    <source>
        <dbReference type="RefSeq" id="XP_056694526.1"/>
    </source>
</evidence>
<dbReference type="RefSeq" id="XP_056694528.1">
    <property type="nucleotide sequence ID" value="XM_056838550.1"/>
</dbReference>
<dbReference type="KEGG" id="soe:110798036"/>
<dbReference type="AlphaFoldDB" id="A0A9R0J0R8"/>
<protein>
    <submittedName>
        <fullName evidence="2 3">Uncharacterized protein LOC110798036 isoform X1</fullName>
    </submittedName>
    <submittedName>
        <fullName evidence="6 7">Uncharacterized protein isoform X1</fullName>
    </submittedName>
</protein>
<evidence type="ECO:0000313" key="2">
    <source>
        <dbReference type="RefSeq" id="XP_021858863.1"/>
    </source>
</evidence>
<evidence type="ECO:0000313" key="5">
    <source>
        <dbReference type="RefSeq" id="XP_021858884.1"/>
    </source>
</evidence>
<dbReference type="PANTHER" id="PTHR36071">
    <property type="entry name" value="DNA DOUBLE-STRAND BREAK REPAIR PROTEIN"/>
    <property type="match status" value="1"/>
</dbReference>
<dbReference type="RefSeq" id="XP_021858871.1">
    <property type="nucleotide sequence ID" value="XM_022003179.1"/>
</dbReference>
<dbReference type="Proteomes" id="UP000813463">
    <property type="component" value="Chromosome 3"/>
</dbReference>